<reference evidence="1 2" key="1">
    <citation type="submission" date="2016-10" db="EMBL/GenBank/DDBJ databases">
        <authorList>
            <person name="Varghese N."/>
            <person name="Submissions S."/>
        </authorList>
    </citation>
    <scope>NUCLEOTIDE SEQUENCE [LARGE SCALE GENOMIC DNA]</scope>
    <source>
        <strain evidence="1 2">DSM 5563</strain>
    </source>
</reference>
<proteinExistence type="predicted"/>
<name>A0AAJ4WAZ5_9GAMM</name>
<evidence type="ECO:0000313" key="2">
    <source>
        <dbReference type="Proteomes" id="UP000226420"/>
    </source>
</evidence>
<dbReference type="AlphaFoldDB" id="A0AAJ4WAZ5"/>
<protein>
    <submittedName>
        <fullName evidence="1">Uncharacterized protein</fullName>
    </submittedName>
</protein>
<dbReference type="EMBL" id="FOLW01000005">
    <property type="protein sequence ID" value="SFC90748.1"/>
    <property type="molecule type" value="Genomic_DNA"/>
</dbReference>
<dbReference type="RefSeq" id="WP_074822736.1">
    <property type="nucleotide sequence ID" value="NZ_FOLW01000005.1"/>
</dbReference>
<dbReference type="Proteomes" id="UP000226420">
    <property type="component" value="Unassembled WGS sequence"/>
</dbReference>
<accession>A0AAJ4WAZ5</accession>
<gene>
    <name evidence="1" type="ORF">SAMN02745723_105180</name>
</gene>
<sequence length="70" mass="7748">MNSEITKRWVDAAIALKADSTAKTLCPVCQQGFLKVQDVKNKANPLEFERHLTCDTCGAYSSLRMSLTAK</sequence>
<evidence type="ECO:0000313" key="1">
    <source>
        <dbReference type="EMBL" id="SFC90748.1"/>
    </source>
</evidence>
<comment type="caution">
    <text evidence="1">The sequence shown here is derived from an EMBL/GenBank/DDBJ whole genome shotgun (WGS) entry which is preliminary data.</text>
</comment>
<organism evidence="1 2">
    <name type="scientific">Pragia fontium DSM 5563 = ATCC 49100</name>
    <dbReference type="NCBI Taxonomy" id="1122977"/>
    <lineage>
        <taxon>Bacteria</taxon>
        <taxon>Pseudomonadati</taxon>
        <taxon>Pseudomonadota</taxon>
        <taxon>Gammaproteobacteria</taxon>
        <taxon>Enterobacterales</taxon>
        <taxon>Budviciaceae</taxon>
        <taxon>Pragia</taxon>
    </lineage>
</organism>